<sequence length="285" mass="33339">MQITEEQKRILDSFTCERLSSNPDNLRGVENFCNLRNGSLEHTLKDTAYAEDEANHIAYYLIKDADGNILFYFSLKCGMLYDSLDQGEQLRKLNGLFRFLVELENDSSSTVEDRQTINSILESIRTRKGLVKEDLAKISRTKKNQLLEELEKEPTDHLKRVGKTFAGIEIVHFCANDACRMLWDEFHFQQKIGAVIFWHFVVPKICEAKKLIGCQYLFLFAADLTPDELLINYYETFLGFRSSNERGTAIPFYDYACKFMYQEINGIEERRERFYRDFNPDEESV</sequence>
<evidence type="ECO:0000313" key="2">
    <source>
        <dbReference type="Proteomes" id="UP000620874"/>
    </source>
</evidence>
<organism evidence="1 2">
    <name type="scientific">Phocaeicola intestinalis</name>
    <dbReference type="NCBI Taxonomy" id="2762212"/>
    <lineage>
        <taxon>Bacteria</taxon>
        <taxon>Pseudomonadati</taxon>
        <taxon>Bacteroidota</taxon>
        <taxon>Bacteroidia</taxon>
        <taxon>Bacteroidales</taxon>
        <taxon>Bacteroidaceae</taxon>
        <taxon>Phocaeicola</taxon>
    </lineage>
</organism>
<evidence type="ECO:0000313" key="1">
    <source>
        <dbReference type="EMBL" id="MBD8040363.1"/>
    </source>
</evidence>
<dbReference type="Proteomes" id="UP000620874">
    <property type="component" value="Unassembled WGS sequence"/>
</dbReference>
<reference evidence="1 2" key="1">
    <citation type="submission" date="2020-08" db="EMBL/GenBank/DDBJ databases">
        <title>A Genomic Blueprint of the Chicken Gut Microbiome.</title>
        <authorList>
            <person name="Gilroy R."/>
            <person name="Ravi A."/>
            <person name="Getino M."/>
            <person name="Pursley I."/>
            <person name="Horton D.L."/>
            <person name="Alikhan N.-F."/>
            <person name="Baker D."/>
            <person name="Gharbi K."/>
            <person name="Hall N."/>
            <person name="Watson M."/>
            <person name="Adriaenssens E.M."/>
            <person name="Foster-Nyarko E."/>
            <person name="Jarju S."/>
            <person name="Secka A."/>
            <person name="Antonio M."/>
            <person name="Oren A."/>
            <person name="Chaudhuri R."/>
            <person name="La Ragione R.M."/>
            <person name="Hildebrand F."/>
            <person name="Pallen M.J."/>
        </authorList>
    </citation>
    <scope>NUCLEOTIDE SEQUENCE [LARGE SCALE GENOMIC DNA]</scope>
    <source>
        <strain evidence="1 2">Sa1CVN1</strain>
    </source>
</reference>
<accession>A0ABR8Y823</accession>
<dbReference type="Gene3D" id="3.40.630.30">
    <property type="match status" value="1"/>
</dbReference>
<keyword evidence="2" id="KW-1185">Reference proteome</keyword>
<evidence type="ECO:0008006" key="3">
    <source>
        <dbReference type="Google" id="ProtNLM"/>
    </source>
</evidence>
<name>A0ABR8Y823_9BACT</name>
<dbReference type="EMBL" id="JACSPP010000019">
    <property type="protein sequence ID" value="MBD8040363.1"/>
    <property type="molecule type" value="Genomic_DNA"/>
</dbReference>
<gene>
    <name evidence="1" type="ORF">H9625_07885</name>
</gene>
<comment type="caution">
    <text evidence="1">The sequence shown here is derived from an EMBL/GenBank/DDBJ whole genome shotgun (WGS) entry which is preliminary data.</text>
</comment>
<protein>
    <recommendedName>
        <fullName evidence="3">GNAT family N-acetyltransferase</fullName>
    </recommendedName>
</protein>
<dbReference type="RefSeq" id="WP_191763792.1">
    <property type="nucleotide sequence ID" value="NZ_JACSPP010000019.1"/>
</dbReference>
<proteinExistence type="predicted"/>